<organism evidence="2 3">
    <name type="scientific">Alkalicoccus daliensis</name>
    <dbReference type="NCBI Taxonomy" id="745820"/>
    <lineage>
        <taxon>Bacteria</taxon>
        <taxon>Bacillati</taxon>
        <taxon>Bacillota</taxon>
        <taxon>Bacilli</taxon>
        <taxon>Bacillales</taxon>
        <taxon>Bacillaceae</taxon>
        <taxon>Alkalicoccus</taxon>
    </lineage>
</organism>
<dbReference type="SUPFAM" id="SSF53067">
    <property type="entry name" value="Actin-like ATPase domain"/>
    <property type="match status" value="1"/>
</dbReference>
<dbReference type="Pfam" id="PF00480">
    <property type="entry name" value="ROK"/>
    <property type="match status" value="1"/>
</dbReference>
<evidence type="ECO:0000256" key="1">
    <source>
        <dbReference type="ARBA" id="ARBA00006479"/>
    </source>
</evidence>
<gene>
    <name evidence="2" type="ORF">SAMN04488053_11276</name>
</gene>
<proteinExistence type="inferred from homology"/>
<name>A0A1H0J5Q9_9BACI</name>
<dbReference type="AlphaFoldDB" id="A0A1H0J5Q9"/>
<evidence type="ECO:0000313" key="2">
    <source>
        <dbReference type="EMBL" id="SDO38853.1"/>
    </source>
</evidence>
<dbReference type="InterPro" id="IPR000600">
    <property type="entry name" value="ROK"/>
</dbReference>
<dbReference type="CDD" id="cd23763">
    <property type="entry name" value="ASKHA_ATPase_ROK"/>
    <property type="match status" value="1"/>
</dbReference>
<accession>A0A1H0J5Q9</accession>
<dbReference type="PANTHER" id="PTHR18964:SF149">
    <property type="entry name" value="BIFUNCTIONAL UDP-N-ACETYLGLUCOSAMINE 2-EPIMERASE_N-ACETYLMANNOSAMINE KINASE"/>
    <property type="match status" value="1"/>
</dbReference>
<dbReference type="RefSeq" id="WP_175444321.1">
    <property type="nucleotide sequence ID" value="NZ_FNIL01000012.1"/>
</dbReference>
<keyword evidence="3" id="KW-1185">Reference proteome</keyword>
<dbReference type="GO" id="GO:0016301">
    <property type="term" value="F:kinase activity"/>
    <property type="evidence" value="ECO:0007669"/>
    <property type="project" value="UniProtKB-KW"/>
</dbReference>
<keyword evidence="2" id="KW-0418">Kinase</keyword>
<dbReference type="Gene3D" id="3.30.420.40">
    <property type="match status" value="2"/>
</dbReference>
<keyword evidence="2" id="KW-0808">Transferase</keyword>
<dbReference type="EMBL" id="FNIL01000012">
    <property type="protein sequence ID" value="SDO38853.1"/>
    <property type="molecule type" value="Genomic_DNA"/>
</dbReference>
<dbReference type="Proteomes" id="UP000198778">
    <property type="component" value="Unassembled WGS sequence"/>
</dbReference>
<evidence type="ECO:0000313" key="3">
    <source>
        <dbReference type="Proteomes" id="UP000198778"/>
    </source>
</evidence>
<dbReference type="STRING" id="745820.SAMN04488053_11276"/>
<dbReference type="PANTHER" id="PTHR18964">
    <property type="entry name" value="ROK (REPRESSOR, ORF, KINASE) FAMILY"/>
    <property type="match status" value="1"/>
</dbReference>
<reference evidence="3" key="1">
    <citation type="submission" date="2016-10" db="EMBL/GenBank/DDBJ databases">
        <authorList>
            <person name="Varghese N."/>
            <person name="Submissions S."/>
        </authorList>
    </citation>
    <scope>NUCLEOTIDE SEQUENCE [LARGE SCALE GENOMIC DNA]</scope>
    <source>
        <strain evidence="3">CGMCC 1.10369</strain>
    </source>
</reference>
<dbReference type="InterPro" id="IPR043129">
    <property type="entry name" value="ATPase_NBD"/>
</dbReference>
<sequence length="297" mass="30879">MGKRIGIDIGGTSIRAALIDEHGNLSGFKKEDTPESPEQGIHMIKTFIGAWLKETSEPVGVAAPGPLNTKTGIFLDPPNLPGWHNFKLKERLEELLEHPCIVENDANAAAVAEFMAGAGKSAESIVYVTISTGVGAGIITGGHLLSGAYSNGGEVGNMIIADNGPSQQGMNIGSWESLASGKALGKRAAEKLQLTGGAPALFEKIEEGSAEAQEIFNEWVDFTARGLANLIHTVDPEVIILGGGVLNKADLILPPLKEALKGKVYASAVDKINLVAAALGGHVGVIGAANLSRVPRL</sequence>
<comment type="similarity">
    <text evidence="1">Belongs to the ROK (NagC/XylR) family.</text>
</comment>
<protein>
    <submittedName>
        <fullName evidence="2">Glucokinase</fullName>
    </submittedName>
</protein>